<gene>
    <name evidence="1" type="ORF">H8790_04810</name>
</gene>
<keyword evidence="2" id="KW-1185">Reference proteome</keyword>
<reference evidence="1 2" key="1">
    <citation type="submission" date="2020-08" db="EMBL/GenBank/DDBJ databases">
        <authorList>
            <person name="Liu C."/>
            <person name="Sun Q."/>
        </authorList>
    </citation>
    <scope>NUCLEOTIDE SEQUENCE [LARGE SCALE GENOMIC DNA]</scope>
    <source>
        <strain evidence="1 2">NSJ-62</strain>
    </source>
</reference>
<dbReference type="RefSeq" id="WP_187333793.1">
    <property type="nucleotide sequence ID" value="NZ_CP060490.1"/>
</dbReference>
<name>A0A7G9B709_9FIRM</name>
<evidence type="ECO:0000313" key="2">
    <source>
        <dbReference type="Proteomes" id="UP000515960"/>
    </source>
</evidence>
<proteinExistence type="predicted"/>
<dbReference type="EMBL" id="CP060490">
    <property type="protein sequence ID" value="QNL45340.1"/>
    <property type="molecule type" value="Genomic_DNA"/>
</dbReference>
<sequence length="254" mass="28231">MQLYLSCTPEQIRPASAYYRNFAHVAYRIGPESTLLYSNLLIQTRGGLLSLSDLDAPTITSAQRLASAVVRECYRRGYSGVVADFEANPTQDRLQFLARLQEMLKQNQRMLYVPEAYRMPGAVTLITTAISGGDFQTYLEDKVRQGSIAMDLQRLRMDFPLPAPTGEGTPLTAESFAVLSRGQSVFYSPSLAARYFTCVQGGETHFVLYDDADTLRRKLQIGKKLGVNTAFLMYPEVADLLPALFSQPSSKTGK</sequence>
<dbReference type="Proteomes" id="UP000515960">
    <property type="component" value="Chromosome"/>
</dbReference>
<accession>A0A7G9B709</accession>
<organism evidence="1 2">
    <name type="scientific">Oscillibacter hominis</name>
    <dbReference type="NCBI Taxonomy" id="2763056"/>
    <lineage>
        <taxon>Bacteria</taxon>
        <taxon>Bacillati</taxon>
        <taxon>Bacillota</taxon>
        <taxon>Clostridia</taxon>
        <taxon>Eubacteriales</taxon>
        <taxon>Oscillospiraceae</taxon>
        <taxon>Oscillibacter</taxon>
    </lineage>
</organism>
<dbReference type="AlphaFoldDB" id="A0A7G9B709"/>
<dbReference type="KEGG" id="ohi:H8790_04810"/>
<evidence type="ECO:0000313" key="1">
    <source>
        <dbReference type="EMBL" id="QNL45340.1"/>
    </source>
</evidence>
<protein>
    <submittedName>
        <fullName evidence="1">Uncharacterized protein</fullName>
    </submittedName>
</protein>